<dbReference type="Gene3D" id="3.40.50.20">
    <property type="match status" value="1"/>
</dbReference>
<dbReference type="Pfam" id="PF17930">
    <property type="entry name" value="LpxI_N"/>
    <property type="match status" value="1"/>
</dbReference>
<evidence type="ECO:0000259" key="2">
    <source>
        <dbReference type="Pfam" id="PF17930"/>
    </source>
</evidence>
<dbReference type="HOGENOM" id="CLU_085042_0_0_0"/>
<dbReference type="OrthoDB" id="9789836at2"/>
<protein>
    <recommendedName>
        <fullName evidence="5">LpxI C-terminal domain-containing protein</fullName>
    </recommendedName>
</protein>
<organism evidence="3 4">
    <name type="scientific">Thermanaerovibrio acidaminovorans (strain ATCC 49978 / DSM 6589 / Su883)</name>
    <name type="common">Selenomonas acidaminovorans</name>
    <dbReference type="NCBI Taxonomy" id="525903"/>
    <lineage>
        <taxon>Bacteria</taxon>
        <taxon>Thermotogati</taxon>
        <taxon>Synergistota</taxon>
        <taxon>Synergistia</taxon>
        <taxon>Synergistales</taxon>
        <taxon>Synergistaceae</taxon>
        <taxon>Thermanaerovibrio</taxon>
    </lineage>
</organism>
<dbReference type="EMBL" id="CP001818">
    <property type="protein sequence ID" value="ACZ19518.1"/>
    <property type="molecule type" value="Genomic_DNA"/>
</dbReference>
<dbReference type="RefSeq" id="WP_012870029.1">
    <property type="nucleotide sequence ID" value="NC_013522.1"/>
</dbReference>
<proteinExistence type="predicted"/>
<dbReference type="PANTHER" id="PTHR39962">
    <property type="entry name" value="BLL4848 PROTEIN"/>
    <property type="match status" value="1"/>
</dbReference>
<dbReference type="PANTHER" id="PTHR39962:SF1">
    <property type="entry name" value="LPXI FAMILY PROTEIN"/>
    <property type="match status" value="1"/>
</dbReference>
<accession>D1B677</accession>
<dbReference type="InterPro" id="IPR053174">
    <property type="entry name" value="LpxI"/>
</dbReference>
<dbReference type="EnsemblBacteria" id="ACZ19518">
    <property type="protein sequence ID" value="ACZ19518"/>
    <property type="gene ID" value="Taci_1287"/>
</dbReference>
<name>D1B677_THEAS</name>
<dbReference type="Gene3D" id="3.40.140.80">
    <property type="match status" value="1"/>
</dbReference>
<keyword evidence="4" id="KW-1185">Reference proteome</keyword>
<evidence type="ECO:0008006" key="5">
    <source>
        <dbReference type="Google" id="ProtNLM"/>
    </source>
</evidence>
<feature type="domain" description="LpxI C-terminal" evidence="1">
    <location>
        <begin position="135"/>
        <end position="260"/>
    </location>
</feature>
<sequence>MVVALIAGEGDLPVEIARRLTDLGEPPVIYSFREKAGGISKYALEVVSLHRLDLGGTLMDMASRGVQRVYMAGVVPKTLLYQPAMLDQRVKDLVEGLRDRDDHSLLGAVVRAFEEAGMEVRSYRDLILDLMAPLGHVAGPEPFPWQLSDVEYGVSVARRIVGLSFGQTVVVHRRSVVAVEAMEGTDATLLRAGSLCRGGTVVKMMRADQDERYDIPTVGPHTLKRMASASLKCLAVEAGRTIILEPQVFVPMAQSEGICVLGVSGCPSS</sequence>
<dbReference type="STRING" id="525903.Taci_1287"/>
<feature type="domain" description="LpxI N-terminal" evidence="2">
    <location>
        <begin position="3"/>
        <end position="130"/>
    </location>
</feature>
<evidence type="ECO:0000313" key="3">
    <source>
        <dbReference type="EMBL" id="ACZ19518.1"/>
    </source>
</evidence>
<dbReference type="InterPro" id="IPR041255">
    <property type="entry name" value="LpxI_N"/>
</dbReference>
<gene>
    <name evidence="3" type="ordered locus">Taci_1287</name>
</gene>
<dbReference type="InterPro" id="IPR010415">
    <property type="entry name" value="LpxI_C"/>
</dbReference>
<dbReference type="Pfam" id="PF06230">
    <property type="entry name" value="LpxI_C"/>
    <property type="match status" value="1"/>
</dbReference>
<evidence type="ECO:0000259" key="1">
    <source>
        <dbReference type="Pfam" id="PF06230"/>
    </source>
</evidence>
<dbReference type="AlphaFoldDB" id="D1B677"/>
<evidence type="ECO:0000313" key="4">
    <source>
        <dbReference type="Proteomes" id="UP000002030"/>
    </source>
</evidence>
<reference evidence="3 4" key="1">
    <citation type="journal article" date="2009" name="Stand. Genomic Sci.">
        <title>Complete genome sequence of Thermanaerovibrio acidaminovorans type strain (Su883).</title>
        <authorList>
            <person name="Chovatia M."/>
            <person name="Sikorski J."/>
            <person name="Schroder M."/>
            <person name="Lapidus A."/>
            <person name="Nolan M."/>
            <person name="Tice H."/>
            <person name="Glavina Del Rio T."/>
            <person name="Copeland A."/>
            <person name="Cheng J.F."/>
            <person name="Lucas S."/>
            <person name="Chen F."/>
            <person name="Bruce D."/>
            <person name="Goodwin L."/>
            <person name="Pitluck S."/>
            <person name="Ivanova N."/>
            <person name="Mavromatis K."/>
            <person name="Ovchinnikova G."/>
            <person name="Pati A."/>
            <person name="Chen A."/>
            <person name="Palaniappan K."/>
            <person name="Land M."/>
            <person name="Hauser L."/>
            <person name="Chang Y.J."/>
            <person name="Jeffries C.D."/>
            <person name="Chain P."/>
            <person name="Saunders E."/>
            <person name="Detter J.C."/>
            <person name="Brettin T."/>
            <person name="Rohde M."/>
            <person name="Goker M."/>
            <person name="Spring S."/>
            <person name="Bristow J."/>
            <person name="Markowitz V."/>
            <person name="Hugenholtz P."/>
            <person name="Kyrpides N.C."/>
            <person name="Klenk H.P."/>
            <person name="Eisen J.A."/>
        </authorList>
    </citation>
    <scope>NUCLEOTIDE SEQUENCE [LARGE SCALE GENOMIC DNA]</scope>
    <source>
        <strain evidence="4">ATCC 49978 / DSM 6589 / Su883</strain>
    </source>
</reference>
<dbReference type="Proteomes" id="UP000002030">
    <property type="component" value="Chromosome"/>
</dbReference>
<dbReference type="InterPro" id="IPR043167">
    <property type="entry name" value="LpxI_C_sf"/>
</dbReference>
<dbReference type="eggNOG" id="COG3494">
    <property type="taxonomic scope" value="Bacteria"/>
</dbReference>
<dbReference type="KEGG" id="tai:Taci_1287"/>